<sequence>MQIHSHASAQKNPLQELFNAKQDIIKSQVINTNNTIENTQKNESYHTNDSKRQTYGLLVLELMSDPEYKAFQRATAGMSESEKMLAAQSLYSLTSFYSGKIQNKIQNSYNFKNHDFIARYKNAFASQNQIDLNT</sequence>
<keyword evidence="2" id="KW-1185">Reference proteome</keyword>
<accession>A0A3D8J9I3</accession>
<reference evidence="1 2" key="1">
    <citation type="submission" date="2018-04" db="EMBL/GenBank/DDBJ databases">
        <title>Novel Campyloabacter and Helicobacter Species and Strains.</title>
        <authorList>
            <person name="Mannion A.J."/>
            <person name="Shen Z."/>
            <person name="Fox J.G."/>
        </authorList>
    </citation>
    <scope>NUCLEOTIDE SEQUENCE [LARGE SCALE GENOMIC DNA]</scope>
    <source>
        <strain evidence="1 2">MIT 04-9362</strain>
    </source>
</reference>
<proteinExistence type="predicted"/>
<dbReference type="AlphaFoldDB" id="A0A3D8J9I3"/>
<evidence type="ECO:0000313" key="1">
    <source>
        <dbReference type="EMBL" id="RDU74163.1"/>
    </source>
</evidence>
<evidence type="ECO:0000313" key="2">
    <source>
        <dbReference type="Proteomes" id="UP000256695"/>
    </source>
</evidence>
<comment type="caution">
    <text evidence="1">The sequence shown here is derived from an EMBL/GenBank/DDBJ whole genome shotgun (WGS) entry which is preliminary data.</text>
</comment>
<name>A0A3D8J9I3_9HELI</name>
<protein>
    <submittedName>
        <fullName evidence="1">Uncharacterized protein</fullName>
    </submittedName>
</protein>
<dbReference type="OrthoDB" id="5330163at2"/>
<dbReference type="Proteomes" id="UP000256695">
    <property type="component" value="Unassembled WGS sequence"/>
</dbReference>
<dbReference type="EMBL" id="NXLX01000004">
    <property type="protein sequence ID" value="RDU74163.1"/>
    <property type="molecule type" value="Genomic_DNA"/>
</dbReference>
<organism evidence="1 2">
    <name type="scientific">Helicobacter anseris</name>
    <dbReference type="NCBI Taxonomy" id="375926"/>
    <lineage>
        <taxon>Bacteria</taxon>
        <taxon>Pseudomonadati</taxon>
        <taxon>Campylobacterota</taxon>
        <taxon>Epsilonproteobacteria</taxon>
        <taxon>Campylobacterales</taxon>
        <taxon>Helicobacteraceae</taxon>
        <taxon>Helicobacter</taxon>
    </lineage>
</organism>
<gene>
    <name evidence="1" type="ORF">CQA57_02535</name>
</gene>
<dbReference type="RefSeq" id="WP_115578672.1">
    <property type="nucleotide sequence ID" value="NZ_NXLX01000004.1"/>
</dbReference>